<organism evidence="1 2">
    <name type="scientific">Yeguia hominis</name>
    <dbReference type="NCBI Taxonomy" id="2763662"/>
    <lineage>
        <taxon>Bacteria</taxon>
        <taxon>Bacillati</taxon>
        <taxon>Bacillota</taxon>
        <taxon>Clostridia</taxon>
        <taxon>Eubacteriales</taxon>
        <taxon>Yeguiaceae</taxon>
        <taxon>Yeguia</taxon>
    </lineage>
</organism>
<dbReference type="CDD" id="cd07505">
    <property type="entry name" value="HAD_BPGM-like"/>
    <property type="match status" value="1"/>
</dbReference>
<dbReference type="SUPFAM" id="SSF56784">
    <property type="entry name" value="HAD-like"/>
    <property type="match status" value="1"/>
</dbReference>
<dbReference type="Gene3D" id="3.40.50.1000">
    <property type="entry name" value="HAD superfamily/HAD-like"/>
    <property type="match status" value="1"/>
</dbReference>
<dbReference type="InterPro" id="IPR023214">
    <property type="entry name" value="HAD_sf"/>
</dbReference>
<dbReference type="PANTHER" id="PTHR18901">
    <property type="entry name" value="2-DEOXYGLUCOSE-6-PHOSPHATE PHOSPHATASE 2"/>
    <property type="match status" value="1"/>
</dbReference>
<name>A0A926HR41_9FIRM</name>
<protein>
    <submittedName>
        <fullName evidence="1">HAD family phosphatase</fullName>
    </submittedName>
</protein>
<dbReference type="Pfam" id="PF13419">
    <property type="entry name" value="HAD_2"/>
    <property type="match status" value="1"/>
</dbReference>
<proteinExistence type="predicted"/>
<dbReference type="EMBL" id="JACRSN010000005">
    <property type="protein sequence ID" value="MBC8533374.1"/>
    <property type="molecule type" value="Genomic_DNA"/>
</dbReference>
<reference evidence="1" key="1">
    <citation type="submission" date="2020-08" db="EMBL/GenBank/DDBJ databases">
        <title>Genome public.</title>
        <authorList>
            <person name="Liu C."/>
            <person name="Sun Q."/>
        </authorList>
    </citation>
    <scope>NUCLEOTIDE SEQUENCE</scope>
    <source>
        <strain evidence="1">NSJ-40</strain>
    </source>
</reference>
<gene>
    <name evidence="1" type="ORF">IAG03_05005</name>
</gene>
<dbReference type="InterPro" id="IPR041492">
    <property type="entry name" value="HAD_2"/>
</dbReference>
<sequence>MIKAVAFDMDGLMFDTEALMMNAWHAVGKRAGYEIPPRVVKKTIGLNAETTRLIFRDEYGPDFDYTGLRNQRIEWVAAYIAENGIPVKQGLPELLQYLQDANIPFTVTTSSSQSRTEYNLEIAGLRAYFTKPLVCNDAVKNGKPAPDIYLKAAEVLQVSPEDCIALEDSPMGILSAHRAGLKPIMIPDLVQPNAETQSLLYRQFASLSEVIPFLESETAKPQLRF</sequence>
<dbReference type="Proteomes" id="UP000651482">
    <property type="component" value="Unassembled WGS sequence"/>
</dbReference>
<dbReference type="InterPro" id="IPR036412">
    <property type="entry name" value="HAD-like_sf"/>
</dbReference>
<dbReference type="InterPro" id="IPR023198">
    <property type="entry name" value="PGP-like_dom2"/>
</dbReference>
<dbReference type="RefSeq" id="WP_249318726.1">
    <property type="nucleotide sequence ID" value="NZ_JACRSN010000005.1"/>
</dbReference>
<dbReference type="PANTHER" id="PTHR18901:SF38">
    <property type="entry name" value="PSEUDOURIDINE-5'-PHOSPHATASE"/>
    <property type="match status" value="1"/>
</dbReference>
<evidence type="ECO:0000313" key="2">
    <source>
        <dbReference type="Proteomes" id="UP000651482"/>
    </source>
</evidence>
<dbReference type="NCBIfam" id="TIGR01509">
    <property type="entry name" value="HAD-SF-IA-v3"/>
    <property type="match status" value="1"/>
</dbReference>
<dbReference type="InterPro" id="IPR006439">
    <property type="entry name" value="HAD-SF_hydro_IA"/>
</dbReference>
<dbReference type="SFLD" id="SFLDS00003">
    <property type="entry name" value="Haloacid_Dehalogenase"/>
    <property type="match status" value="1"/>
</dbReference>
<dbReference type="AlphaFoldDB" id="A0A926HR41"/>
<dbReference type="Gene3D" id="1.10.150.240">
    <property type="entry name" value="Putative phosphatase, domain 2"/>
    <property type="match status" value="1"/>
</dbReference>
<keyword evidence="2" id="KW-1185">Reference proteome</keyword>
<evidence type="ECO:0000313" key="1">
    <source>
        <dbReference type="EMBL" id="MBC8533374.1"/>
    </source>
</evidence>
<dbReference type="SFLD" id="SFLDG01129">
    <property type="entry name" value="C1.5:_HAD__Beta-PGM__Phosphata"/>
    <property type="match status" value="1"/>
</dbReference>
<comment type="caution">
    <text evidence="1">The sequence shown here is derived from an EMBL/GenBank/DDBJ whole genome shotgun (WGS) entry which is preliminary data.</text>
</comment>
<accession>A0A926HR41</accession>